<evidence type="ECO:0000256" key="1">
    <source>
        <dbReference type="ARBA" id="ARBA00009199"/>
    </source>
</evidence>
<sequence>MDDGTNLVLSGIPLVIAGWLVSKVGFLQTFIYNNAGLNCLRELDLKSYSERWEPTVVSIANQAEKEYVPNLDLHSFQTLPENLPGRYYTVADYHAKYLSGELTPLAVCESLLPFIRRDLDSPSPHSVAFVATDVSAILLAARESTARYAANKSLGLLDGIPTAVKDSSSVAGYRSTIGQAANDELFPVSKTTTWPIQKLQECGVIVLGKTNMHEWGTDITGCNPHWGTVRNPYNSQYYAGGSSGGSAYAVAAGLIPFALGADGGGSIRIPCAFCGVYGLKPTHGRIDNTKSTVIVIGPMAGTMTDLEAMYRVMAQPNPSDSTCELFAPPGTPPTSRTKIIGICKPWFARAEPSVLNLCQQAVDYYQNQLGYEVIDIEIPYLAEGQKAHGFTILSELAIRARAQNPPNQIHTSTSWLSGLNAANKFLLSVGAQTKAQDYLLAQQLRNLLMQHLAFLYKKYPGMIIVTPTSPMPGWNIKSEGDLKYGSSDGNSTLRGMEYVWLSNFCGTPALSAPIGYVDPIPTAGEGNIPVSLMGMGEWGSEDQLCDWGREAEIYLNQVYKGGRRRPVGERWVDALKLAGSQKKL</sequence>
<evidence type="ECO:0000313" key="3">
    <source>
        <dbReference type="EMBL" id="CAG8950348.1"/>
    </source>
</evidence>
<reference evidence="3" key="1">
    <citation type="submission" date="2021-07" db="EMBL/GenBank/DDBJ databases">
        <authorList>
            <person name="Durling M."/>
        </authorList>
    </citation>
    <scope>NUCLEOTIDE SEQUENCE</scope>
</reference>
<proteinExistence type="inferred from homology"/>
<feature type="domain" description="Amidase" evidence="2">
    <location>
        <begin position="128"/>
        <end position="545"/>
    </location>
</feature>
<accession>A0A9N9PP66</accession>
<dbReference type="InterPro" id="IPR036928">
    <property type="entry name" value="AS_sf"/>
</dbReference>
<evidence type="ECO:0000313" key="4">
    <source>
        <dbReference type="Proteomes" id="UP000696280"/>
    </source>
</evidence>
<dbReference type="GO" id="GO:0003824">
    <property type="term" value="F:catalytic activity"/>
    <property type="evidence" value="ECO:0007669"/>
    <property type="project" value="InterPro"/>
</dbReference>
<organism evidence="3 4">
    <name type="scientific">Hymenoscyphus fraxineus</name>
    <dbReference type="NCBI Taxonomy" id="746836"/>
    <lineage>
        <taxon>Eukaryota</taxon>
        <taxon>Fungi</taxon>
        <taxon>Dikarya</taxon>
        <taxon>Ascomycota</taxon>
        <taxon>Pezizomycotina</taxon>
        <taxon>Leotiomycetes</taxon>
        <taxon>Helotiales</taxon>
        <taxon>Helotiaceae</taxon>
        <taxon>Hymenoscyphus</taxon>
    </lineage>
</organism>
<dbReference type="InterPro" id="IPR000120">
    <property type="entry name" value="Amidase"/>
</dbReference>
<comment type="similarity">
    <text evidence="1">Belongs to the amidase family.</text>
</comment>
<name>A0A9N9PP66_9HELO</name>
<protein>
    <recommendedName>
        <fullName evidence="2">Amidase domain-containing protein</fullName>
    </recommendedName>
</protein>
<comment type="caution">
    <text evidence="3">The sequence shown here is derived from an EMBL/GenBank/DDBJ whole genome shotgun (WGS) entry which is preliminary data.</text>
</comment>
<dbReference type="EMBL" id="CAJVRL010000037">
    <property type="protein sequence ID" value="CAG8950348.1"/>
    <property type="molecule type" value="Genomic_DNA"/>
</dbReference>
<dbReference type="PANTHER" id="PTHR11895">
    <property type="entry name" value="TRANSAMIDASE"/>
    <property type="match status" value="1"/>
</dbReference>
<dbReference type="AlphaFoldDB" id="A0A9N9PP66"/>
<keyword evidence="4" id="KW-1185">Reference proteome</keyword>
<gene>
    <name evidence="3" type="ORF">HYFRA_00006841</name>
</gene>
<dbReference type="OrthoDB" id="421993at2759"/>
<dbReference type="PANTHER" id="PTHR11895:SF67">
    <property type="entry name" value="AMIDASE DOMAIN-CONTAINING PROTEIN"/>
    <property type="match status" value="1"/>
</dbReference>
<dbReference type="Proteomes" id="UP000696280">
    <property type="component" value="Unassembled WGS sequence"/>
</dbReference>
<dbReference type="Pfam" id="PF01425">
    <property type="entry name" value="Amidase"/>
    <property type="match status" value="1"/>
</dbReference>
<dbReference type="InterPro" id="IPR020556">
    <property type="entry name" value="Amidase_CS"/>
</dbReference>
<dbReference type="Gene3D" id="3.90.1300.10">
    <property type="entry name" value="Amidase signature (AS) domain"/>
    <property type="match status" value="1"/>
</dbReference>
<dbReference type="SUPFAM" id="SSF75304">
    <property type="entry name" value="Amidase signature (AS) enzymes"/>
    <property type="match status" value="1"/>
</dbReference>
<dbReference type="InterPro" id="IPR023631">
    <property type="entry name" value="Amidase_dom"/>
</dbReference>
<dbReference type="PROSITE" id="PS00571">
    <property type="entry name" value="AMIDASES"/>
    <property type="match status" value="1"/>
</dbReference>
<evidence type="ECO:0000259" key="2">
    <source>
        <dbReference type="Pfam" id="PF01425"/>
    </source>
</evidence>